<protein>
    <recommendedName>
        <fullName evidence="9">Peptidoglycan-recognition protein</fullName>
    </recommendedName>
</protein>
<feature type="chain" id="PRO_5046768487" description="Peptidoglycan-recognition protein" evidence="4">
    <location>
        <begin position="26"/>
        <end position="431"/>
    </location>
</feature>
<sequence length="431" mass="47802">MKFSTFLISLMVAVILTATAKSILAIPLSWAIANNDTDIEVPHIVSRREWRARPPLDKVPMEVTPTPYVVIHHGGIARYCYNQNDCSAIVRSYQNLHIDDRGWFDIGYSFVVGEDGNVYEGRGWDYIGAHAPGYNTQSIGICVIGDFSDFLPNEKALNAVKALIDYGVSLGKISEDYHVIGHRQARNTACPGTTFYKYVQTHLRWTNAPIPKFSNSTTTTERTSTSHPQFISVSMKKMKVVVAVLLLCSCQALLAAVHETPVRPKIISRSEWGAKSPKRTVPNLKVDPPPFVIIHHSASDGCTTQAICQARVRSFQKQHMDNNGWADIGYQFLVGEDGNIYEGRGWDKQGAHSTSYNSRSIGICIIGNFVGHNPNAAAIKAAQDLISYGVAIGKIQENYTLLGHRQTTATICPGDSLYELIKTWPHWARIQ</sequence>
<dbReference type="Pfam" id="PF01510">
    <property type="entry name" value="Amidase_2"/>
    <property type="match status" value="2"/>
</dbReference>
<dbReference type="PANTHER" id="PTHR11022:SF41">
    <property type="entry name" value="PEPTIDOGLYCAN-RECOGNITION PROTEIN LC-RELATED"/>
    <property type="match status" value="1"/>
</dbReference>
<organism evidence="7 8">
    <name type="scientific">Xylocopa violacea</name>
    <name type="common">Violet carpenter bee</name>
    <name type="synonym">Apis violacea</name>
    <dbReference type="NCBI Taxonomy" id="135666"/>
    <lineage>
        <taxon>Eukaryota</taxon>
        <taxon>Metazoa</taxon>
        <taxon>Ecdysozoa</taxon>
        <taxon>Arthropoda</taxon>
        <taxon>Hexapoda</taxon>
        <taxon>Insecta</taxon>
        <taxon>Pterygota</taxon>
        <taxon>Neoptera</taxon>
        <taxon>Endopterygota</taxon>
        <taxon>Hymenoptera</taxon>
        <taxon>Apocrita</taxon>
        <taxon>Aculeata</taxon>
        <taxon>Apoidea</taxon>
        <taxon>Anthophila</taxon>
        <taxon>Apidae</taxon>
        <taxon>Xylocopa</taxon>
        <taxon>Xylocopa</taxon>
    </lineage>
</organism>
<keyword evidence="8" id="KW-1185">Reference proteome</keyword>
<name>A0ABP1PAV0_XYLVO</name>
<dbReference type="Gene3D" id="3.40.80.10">
    <property type="entry name" value="Peptidoglycan recognition protein-like"/>
    <property type="match status" value="2"/>
</dbReference>
<feature type="domain" description="N-acetylmuramoyl-L-alanine amidase" evidence="5">
    <location>
        <begin position="53"/>
        <end position="192"/>
    </location>
</feature>
<dbReference type="InterPro" id="IPR006619">
    <property type="entry name" value="PGRP_domain_met/bac"/>
</dbReference>
<evidence type="ECO:0008006" key="9">
    <source>
        <dbReference type="Google" id="ProtNLM"/>
    </source>
</evidence>
<evidence type="ECO:0000256" key="1">
    <source>
        <dbReference type="ARBA" id="ARBA00007553"/>
    </source>
</evidence>
<dbReference type="PANTHER" id="PTHR11022">
    <property type="entry name" value="PEPTIDOGLYCAN RECOGNITION PROTEIN"/>
    <property type="match status" value="1"/>
</dbReference>
<accession>A0ABP1PAV0</accession>
<evidence type="ECO:0000313" key="8">
    <source>
        <dbReference type="Proteomes" id="UP001642520"/>
    </source>
</evidence>
<evidence type="ECO:0000259" key="5">
    <source>
        <dbReference type="SMART" id="SM00644"/>
    </source>
</evidence>
<feature type="signal peptide" evidence="4">
    <location>
        <begin position="1"/>
        <end position="25"/>
    </location>
</feature>
<evidence type="ECO:0000256" key="3">
    <source>
        <dbReference type="ARBA" id="ARBA00022859"/>
    </source>
</evidence>
<feature type="domain" description="Peptidoglycan recognition protein family" evidence="6">
    <location>
        <begin position="264"/>
        <end position="408"/>
    </location>
</feature>
<keyword evidence="2" id="KW-0399">Innate immunity</keyword>
<gene>
    <name evidence="7" type="ORF">XYLVIOL_LOCUS9913</name>
</gene>
<dbReference type="InterPro" id="IPR002502">
    <property type="entry name" value="Amidase_domain"/>
</dbReference>
<dbReference type="InterPro" id="IPR015510">
    <property type="entry name" value="PGRP"/>
</dbReference>
<feature type="domain" description="N-acetylmuramoyl-L-alanine amidase" evidence="5">
    <location>
        <begin position="279"/>
        <end position="414"/>
    </location>
</feature>
<keyword evidence="3" id="KW-0391">Immunity</keyword>
<evidence type="ECO:0000256" key="4">
    <source>
        <dbReference type="SAM" id="SignalP"/>
    </source>
</evidence>
<keyword evidence="4" id="KW-0732">Signal</keyword>
<comment type="caution">
    <text evidence="7">The sequence shown here is derived from an EMBL/GenBank/DDBJ whole genome shotgun (WGS) entry which is preliminary data.</text>
</comment>
<comment type="similarity">
    <text evidence="1">Belongs to the N-acetylmuramoyl-L-alanine amidase 2 family.</text>
</comment>
<dbReference type="SUPFAM" id="SSF55846">
    <property type="entry name" value="N-acetylmuramoyl-L-alanine amidase-like"/>
    <property type="match status" value="2"/>
</dbReference>
<dbReference type="CDD" id="cd06583">
    <property type="entry name" value="PGRP"/>
    <property type="match status" value="2"/>
</dbReference>
<dbReference type="SMART" id="SM00644">
    <property type="entry name" value="Ami_2"/>
    <property type="match status" value="2"/>
</dbReference>
<dbReference type="SMART" id="SM00701">
    <property type="entry name" value="PGRP"/>
    <property type="match status" value="2"/>
</dbReference>
<proteinExistence type="inferred from homology"/>
<evidence type="ECO:0000313" key="7">
    <source>
        <dbReference type="EMBL" id="CAL7950366.1"/>
    </source>
</evidence>
<evidence type="ECO:0000259" key="6">
    <source>
        <dbReference type="SMART" id="SM00701"/>
    </source>
</evidence>
<dbReference type="Proteomes" id="UP001642520">
    <property type="component" value="Unassembled WGS sequence"/>
</dbReference>
<dbReference type="EMBL" id="CAXAJV020001300">
    <property type="protein sequence ID" value="CAL7950366.1"/>
    <property type="molecule type" value="Genomic_DNA"/>
</dbReference>
<reference evidence="7 8" key="1">
    <citation type="submission" date="2024-08" db="EMBL/GenBank/DDBJ databases">
        <authorList>
            <person name="Will J Nash"/>
            <person name="Angela Man"/>
            <person name="Seanna McTaggart"/>
            <person name="Kendall Baker"/>
            <person name="Tom Barker"/>
            <person name="Leah Catchpole"/>
            <person name="Alex Durrant"/>
            <person name="Karim Gharbi"/>
            <person name="Naomi Irish"/>
            <person name="Gemy Kaithakottil"/>
            <person name="Debby Ku"/>
            <person name="Aaliyah Providence"/>
            <person name="Felix Shaw"/>
            <person name="David Swarbreck"/>
            <person name="Chris Watkins"/>
            <person name="Ann M. McCartney"/>
            <person name="Giulio Formenti"/>
            <person name="Alice Mouton"/>
            <person name="Noel Vella"/>
            <person name="Bjorn M von Reumont"/>
            <person name="Adriana Vella"/>
            <person name="Wilfried Haerty"/>
        </authorList>
    </citation>
    <scope>NUCLEOTIDE SEQUENCE [LARGE SCALE GENOMIC DNA]</scope>
</reference>
<evidence type="ECO:0000256" key="2">
    <source>
        <dbReference type="ARBA" id="ARBA00022588"/>
    </source>
</evidence>
<dbReference type="InterPro" id="IPR036505">
    <property type="entry name" value="Amidase/PGRP_sf"/>
</dbReference>
<feature type="domain" description="Peptidoglycan recognition protein family" evidence="6">
    <location>
        <begin position="42"/>
        <end position="186"/>
    </location>
</feature>